<evidence type="ECO:0000259" key="8">
    <source>
        <dbReference type="Pfam" id="PF09335"/>
    </source>
</evidence>
<keyword evidence="3 7" id="KW-1003">Cell membrane</keyword>
<dbReference type="PANTHER" id="PTHR30353:SF0">
    <property type="entry name" value="TRANSMEMBRANE PROTEIN"/>
    <property type="match status" value="1"/>
</dbReference>
<dbReference type="Proteomes" id="UP000308349">
    <property type="component" value="Unassembled WGS sequence"/>
</dbReference>
<dbReference type="OrthoDB" id="9813426at2"/>
<comment type="caution">
    <text evidence="9">The sequence shown here is derived from an EMBL/GenBank/DDBJ whole genome shotgun (WGS) entry which is preliminary data.</text>
</comment>
<evidence type="ECO:0000256" key="5">
    <source>
        <dbReference type="ARBA" id="ARBA00022989"/>
    </source>
</evidence>
<proteinExistence type="inferred from homology"/>
<keyword evidence="5 7" id="KW-1133">Transmembrane helix</keyword>
<dbReference type="InterPro" id="IPR032818">
    <property type="entry name" value="DedA-like"/>
</dbReference>
<accession>A0A5R8PGG4</accession>
<keyword evidence="6 7" id="KW-0472">Membrane</keyword>
<sequence>MHGQDGGSCRISPAPEALRGYAALPPPSLDRGRRVRPGTVGRVIALAASDAVTSNLALTQLLDPMYLLTETWLQHAVLPAILVIVFIETGLLFPLLPGDSLLFTGGLLAAQPDPPVSIWVLVPAVTFIAFAGDQSGYWIGRAIGPALFQKEDSRFFKKHYVTETHAFFEKHGPKTIILARFVPIVRTFMPVLAGVSTMNYRKFVAFDIVGAILWGGGVTVLGYFLGNVAFIRDHVEAIFLLIVFVSILPGIMAVAKKLLGRGSAAEQADPARDVELTASTNETTR</sequence>
<dbReference type="PANTHER" id="PTHR30353">
    <property type="entry name" value="INNER MEMBRANE PROTEIN DEDA-RELATED"/>
    <property type="match status" value="1"/>
</dbReference>
<gene>
    <name evidence="9" type="ORF">FEK35_09435</name>
</gene>
<evidence type="ECO:0000256" key="2">
    <source>
        <dbReference type="ARBA" id="ARBA00010792"/>
    </source>
</evidence>
<dbReference type="InterPro" id="IPR032816">
    <property type="entry name" value="VTT_dom"/>
</dbReference>
<name>A0A5R8PGG4_9NOCA</name>
<comment type="similarity">
    <text evidence="2 7">Belongs to the DedA family.</text>
</comment>
<comment type="subcellular location">
    <subcellularLocation>
        <location evidence="1 7">Cell membrane</location>
        <topology evidence="1 7">Multi-pass membrane protein</topology>
    </subcellularLocation>
</comment>
<feature type="transmembrane region" description="Helical" evidence="7">
    <location>
        <begin position="76"/>
        <end position="96"/>
    </location>
</feature>
<reference evidence="9 10" key="1">
    <citation type="submission" date="2019-05" db="EMBL/GenBank/DDBJ databases">
        <title>Genomes sequences of two Nocardia cyriacigeorgica environmental isolates, type strains Nocardia asteroides ATCC 19247 and Nocardia cyriacigeorgica DSM 44484.</title>
        <authorList>
            <person name="Vautrin F."/>
            <person name="Bergeron E."/>
            <person name="Dubost A."/>
            <person name="Abrouk D."/>
            <person name="Rodriguez Nava V."/>
            <person name="Pujic P."/>
        </authorList>
    </citation>
    <scope>NUCLEOTIDE SEQUENCE [LARGE SCALE GENOMIC DNA]</scope>
    <source>
        <strain evidence="9 10">EML 1456</strain>
    </source>
</reference>
<organism evidence="9 10">
    <name type="scientific">Nocardia cyriacigeorgica</name>
    <dbReference type="NCBI Taxonomy" id="135487"/>
    <lineage>
        <taxon>Bacteria</taxon>
        <taxon>Bacillati</taxon>
        <taxon>Actinomycetota</taxon>
        <taxon>Actinomycetes</taxon>
        <taxon>Mycobacteriales</taxon>
        <taxon>Nocardiaceae</taxon>
        <taxon>Nocardia</taxon>
    </lineage>
</organism>
<feature type="transmembrane region" description="Helical" evidence="7">
    <location>
        <begin position="237"/>
        <end position="255"/>
    </location>
</feature>
<feature type="transmembrane region" description="Helical" evidence="7">
    <location>
        <begin position="116"/>
        <end position="132"/>
    </location>
</feature>
<feature type="domain" description="VTT" evidence="8">
    <location>
        <begin position="96"/>
        <end position="223"/>
    </location>
</feature>
<evidence type="ECO:0000256" key="6">
    <source>
        <dbReference type="ARBA" id="ARBA00023136"/>
    </source>
</evidence>
<keyword evidence="4 7" id="KW-0812">Transmembrane</keyword>
<dbReference type="GO" id="GO:0005886">
    <property type="term" value="C:plasma membrane"/>
    <property type="evidence" value="ECO:0007669"/>
    <property type="project" value="UniProtKB-SubCell"/>
</dbReference>
<dbReference type="Pfam" id="PF09335">
    <property type="entry name" value="VTT_dom"/>
    <property type="match status" value="1"/>
</dbReference>
<feature type="transmembrane region" description="Helical" evidence="7">
    <location>
        <begin position="203"/>
        <end position="225"/>
    </location>
</feature>
<evidence type="ECO:0000256" key="1">
    <source>
        <dbReference type="ARBA" id="ARBA00004651"/>
    </source>
</evidence>
<protein>
    <submittedName>
        <fullName evidence="9">DedA family protein</fullName>
    </submittedName>
</protein>
<dbReference type="EMBL" id="VBUU01000006">
    <property type="protein sequence ID" value="TLG13983.1"/>
    <property type="molecule type" value="Genomic_DNA"/>
</dbReference>
<dbReference type="AlphaFoldDB" id="A0A5R8PGG4"/>
<evidence type="ECO:0000256" key="7">
    <source>
        <dbReference type="RuleBase" id="RU367016"/>
    </source>
</evidence>
<evidence type="ECO:0000313" key="10">
    <source>
        <dbReference type="Proteomes" id="UP000308349"/>
    </source>
</evidence>
<evidence type="ECO:0000256" key="4">
    <source>
        <dbReference type="ARBA" id="ARBA00022692"/>
    </source>
</evidence>
<evidence type="ECO:0000313" key="9">
    <source>
        <dbReference type="EMBL" id="TLG13983.1"/>
    </source>
</evidence>
<evidence type="ECO:0000256" key="3">
    <source>
        <dbReference type="ARBA" id="ARBA00022475"/>
    </source>
</evidence>